<evidence type="ECO:0000313" key="1">
    <source>
        <dbReference type="EMBL" id="GBN44067.1"/>
    </source>
</evidence>
<gene>
    <name evidence="1" type="ORF">AVEN_208333_1</name>
</gene>
<name>A0A4Y2P173_ARAVE</name>
<dbReference type="EMBL" id="BGPR01010067">
    <property type="protein sequence ID" value="GBN44067.1"/>
    <property type="molecule type" value="Genomic_DNA"/>
</dbReference>
<keyword evidence="2" id="KW-1185">Reference proteome</keyword>
<evidence type="ECO:0000313" key="2">
    <source>
        <dbReference type="Proteomes" id="UP000499080"/>
    </source>
</evidence>
<sequence length="124" mass="14412">MLVRGCITRSFDLSPQKKSIGSSQGDREPFYATTTDDLLLECVAYCWTLIPYADGRRRLKPYIPEVTQRQISRKSDITSFLSLFFLCRVTIWDCNQTDMHLTLLFLTLLYGRCLLLLNRDAKHL</sequence>
<comment type="caution">
    <text evidence="1">The sequence shown here is derived from an EMBL/GenBank/DDBJ whole genome shotgun (WGS) entry which is preliminary data.</text>
</comment>
<organism evidence="1 2">
    <name type="scientific">Araneus ventricosus</name>
    <name type="common">Orbweaver spider</name>
    <name type="synonym">Epeira ventricosa</name>
    <dbReference type="NCBI Taxonomy" id="182803"/>
    <lineage>
        <taxon>Eukaryota</taxon>
        <taxon>Metazoa</taxon>
        <taxon>Ecdysozoa</taxon>
        <taxon>Arthropoda</taxon>
        <taxon>Chelicerata</taxon>
        <taxon>Arachnida</taxon>
        <taxon>Araneae</taxon>
        <taxon>Araneomorphae</taxon>
        <taxon>Entelegynae</taxon>
        <taxon>Araneoidea</taxon>
        <taxon>Araneidae</taxon>
        <taxon>Araneus</taxon>
    </lineage>
</organism>
<dbReference type="AlphaFoldDB" id="A0A4Y2P173"/>
<protein>
    <submittedName>
        <fullName evidence="1">Uncharacterized protein</fullName>
    </submittedName>
</protein>
<reference evidence="1 2" key="1">
    <citation type="journal article" date="2019" name="Sci. Rep.">
        <title>Orb-weaving spider Araneus ventricosus genome elucidates the spidroin gene catalogue.</title>
        <authorList>
            <person name="Kono N."/>
            <person name="Nakamura H."/>
            <person name="Ohtoshi R."/>
            <person name="Moran D.A.P."/>
            <person name="Shinohara A."/>
            <person name="Yoshida Y."/>
            <person name="Fujiwara M."/>
            <person name="Mori M."/>
            <person name="Tomita M."/>
            <person name="Arakawa K."/>
        </authorList>
    </citation>
    <scope>NUCLEOTIDE SEQUENCE [LARGE SCALE GENOMIC DNA]</scope>
</reference>
<proteinExistence type="predicted"/>
<accession>A0A4Y2P173</accession>
<dbReference type="Proteomes" id="UP000499080">
    <property type="component" value="Unassembled WGS sequence"/>
</dbReference>